<reference evidence="1 2" key="1">
    <citation type="journal article" date="2024" name="IMA Fungus">
        <title>IMA Genome - F19 : A genome assembly and annotation guide to empower mycologists, including annotated draft genome sequences of Ceratocystis pirilliformis, Diaporthe australafricana, Fusarium ophioides, Paecilomyces lecythidis, and Sporothrix stenoceras.</title>
        <authorList>
            <person name="Aylward J."/>
            <person name="Wilson A.M."/>
            <person name="Visagie C.M."/>
            <person name="Spraker J."/>
            <person name="Barnes I."/>
            <person name="Buitendag C."/>
            <person name="Ceriani C."/>
            <person name="Del Mar Angel L."/>
            <person name="du Plessis D."/>
            <person name="Fuchs T."/>
            <person name="Gasser K."/>
            <person name="Kramer D."/>
            <person name="Li W."/>
            <person name="Munsamy K."/>
            <person name="Piso A."/>
            <person name="Price J.L."/>
            <person name="Sonnekus B."/>
            <person name="Thomas C."/>
            <person name="van der Nest A."/>
            <person name="van Dijk A."/>
            <person name="van Heerden A."/>
            <person name="van Vuuren N."/>
            <person name="Yilmaz N."/>
            <person name="Duong T.A."/>
            <person name="van der Merwe N.A."/>
            <person name="Wingfield M.J."/>
            <person name="Wingfield B.D."/>
        </authorList>
    </citation>
    <scope>NUCLEOTIDE SEQUENCE [LARGE SCALE GENOMIC DNA]</scope>
    <source>
        <strain evidence="1 2">CMW 5346</strain>
    </source>
</reference>
<organism evidence="1 2">
    <name type="scientific">Sporothrix stenoceras</name>
    <dbReference type="NCBI Taxonomy" id="5173"/>
    <lineage>
        <taxon>Eukaryota</taxon>
        <taxon>Fungi</taxon>
        <taxon>Dikarya</taxon>
        <taxon>Ascomycota</taxon>
        <taxon>Pezizomycotina</taxon>
        <taxon>Sordariomycetes</taxon>
        <taxon>Sordariomycetidae</taxon>
        <taxon>Ophiostomatales</taxon>
        <taxon>Ophiostomataceae</taxon>
        <taxon>Sporothrix</taxon>
    </lineage>
</organism>
<dbReference type="InterPro" id="IPR036291">
    <property type="entry name" value="NAD(P)-bd_dom_sf"/>
</dbReference>
<dbReference type="SUPFAM" id="SSF51735">
    <property type="entry name" value="NAD(P)-binding Rossmann-fold domains"/>
    <property type="match status" value="1"/>
</dbReference>
<proteinExistence type="predicted"/>
<keyword evidence="2" id="KW-1185">Reference proteome</keyword>
<sequence length="137" mass="15126">MAVQHGVAAPADGKDRLRTAAVQAVHCRQRHHILHALTNVGDIGDIGVDAARIVGDPRTLNKYVFTCTEMRAPREIYDIIETLSGEKVVRNHVPREDIAAGVAKAEDKISGMTNPDPTARLSMEQVLAHPWWEEEDD</sequence>
<evidence type="ECO:0000313" key="1">
    <source>
        <dbReference type="EMBL" id="KAL1895471.1"/>
    </source>
</evidence>
<dbReference type="InterPro" id="IPR011009">
    <property type="entry name" value="Kinase-like_dom_sf"/>
</dbReference>
<dbReference type="EMBL" id="JAWCUI010000027">
    <property type="protein sequence ID" value="KAL1895471.1"/>
    <property type="molecule type" value="Genomic_DNA"/>
</dbReference>
<name>A0ABR3Z4B2_9PEZI</name>
<dbReference type="Gene3D" id="3.90.25.10">
    <property type="entry name" value="UDP-galactose 4-epimerase, domain 1"/>
    <property type="match status" value="1"/>
</dbReference>
<comment type="caution">
    <text evidence="1">The sequence shown here is derived from an EMBL/GenBank/DDBJ whole genome shotgun (WGS) entry which is preliminary data.</text>
</comment>
<protein>
    <recommendedName>
        <fullName evidence="3">Protein kinase domain-containing protein</fullName>
    </recommendedName>
</protein>
<dbReference type="SUPFAM" id="SSF56112">
    <property type="entry name" value="Protein kinase-like (PK-like)"/>
    <property type="match status" value="1"/>
</dbReference>
<dbReference type="Proteomes" id="UP001583186">
    <property type="component" value="Unassembled WGS sequence"/>
</dbReference>
<evidence type="ECO:0008006" key="3">
    <source>
        <dbReference type="Google" id="ProtNLM"/>
    </source>
</evidence>
<evidence type="ECO:0000313" key="2">
    <source>
        <dbReference type="Proteomes" id="UP001583186"/>
    </source>
</evidence>
<dbReference type="Gene3D" id="3.40.50.720">
    <property type="entry name" value="NAD(P)-binding Rossmann-like Domain"/>
    <property type="match status" value="1"/>
</dbReference>
<gene>
    <name evidence="1" type="ORF">Sste5346_005279</name>
</gene>
<accession>A0ABR3Z4B2</accession>